<dbReference type="Proteomes" id="UP000593572">
    <property type="component" value="Unassembled WGS sequence"/>
</dbReference>
<keyword evidence="4" id="KW-0804">Transcription</keyword>
<feature type="domain" description="MADS-box" evidence="6">
    <location>
        <begin position="1"/>
        <end position="54"/>
    </location>
</feature>
<evidence type="ECO:0000313" key="8">
    <source>
        <dbReference type="Proteomes" id="UP000593572"/>
    </source>
</evidence>
<dbReference type="PROSITE" id="PS50066">
    <property type="entry name" value="MADS_BOX_2"/>
    <property type="match status" value="1"/>
</dbReference>
<keyword evidence="5" id="KW-0539">Nucleus</keyword>
<dbReference type="EMBL" id="JABEZX010000004">
    <property type="protein sequence ID" value="MBA0554805.1"/>
    <property type="molecule type" value="Genomic_DNA"/>
</dbReference>
<evidence type="ECO:0000256" key="2">
    <source>
        <dbReference type="ARBA" id="ARBA00023015"/>
    </source>
</evidence>
<feature type="non-terminal residue" evidence="7">
    <location>
        <position position="1"/>
    </location>
</feature>
<dbReference type="GO" id="GO:0003677">
    <property type="term" value="F:DNA binding"/>
    <property type="evidence" value="ECO:0007669"/>
    <property type="project" value="UniProtKB-KW"/>
</dbReference>
<name>A0A7J8LQT7_9ROSI</name>
<proteinExistence type="predicted"/>
<evidence type="ECO:0000256" key="1">
    <source>
        <dbReference type="ARBA" id="ARBA00004123"/>
    </source>
</evidence>
<reference evidence="7 8" key="1">
    <citation type="journal article" date="2019" name="Genome Biol. Evol.">
        <title>Insights into the evolution of the New World diploid cottons (Gossypium, subgenus Houzingenia) based on genome sequencing.</title>
        <authorList>
            <person name="Grover C.E."/>
            <person name="Arick M.A. 2nd"/>
            <person name="Thrash A."/>
            <person name="Conover J.L."/>
            <person name="Sanders W.S."/>
            <person name="Peterson D.G."/>
            <person name="Frelichowski J.E."/>
            <person name="Scheffler J.A."/>
            <person name="Scheffler B.E."/>
            <person name="Wendel J.F."/>
        </authorList>
    </citation>
    <scope>NUCLEOTIDE SEQUENCE [LARGE SCALE GENOMIC DNA]</scope>
    <source>
        <strain evidence="7">157</strain>
        <tissue evidence="7">Leaf</tissue>
    </source>
</reference>
<keyword evidence="8" id="KW-1185">Reference proteome</keyword>
<keyword evidence="2" id="KW-0805">Transcription regulation</keyword>
<dbReference type="SMART" id="SM00432">
    <property type="entry name" value="MADS"/>
    <property type="match status" value="1"/>
</dbReference>
<dbReference type="AlphaFoldDB" id="A0A7J8LQT7"/>
<dbReference type="GO" id="GO:0046983">
    <property type="term" value="F:protein dimerization activity"/>
    <property type="evidence" value="ECO:0007669"/>
    <property type="project" value="InterPro"/>
</dbReference>
<dbReference type="InterPro" id="IPR002100">
    <property type="entry name" value="TF_MADSbox"/>
</dbReference>
<evidence type="ECO:0000256" key="3">
    <source>
        <dbReference type="ARBA" id="ARBA00023125"/>
    </source>
</evidence>
<sequence>MTRKKINLAYITNDSTRKAAYKKRKKVLMKKDIDIRINELSKTPLIPQSASSSLSSSMVTLAPMMM</sequence>
<keyword evidence="3" id="KW-0238">DNA-binding</keyword>
<accession>A0A7J8LQT7</accession>
<evidence type="ECO:0000259" key="6">
    <source>
        <dbReference type="PROSITE" id="PS50066"/>
    </source>
</evidence>
<organism evidence="7 8">
    <name type="scientific">Gossypium lobatum</name>
    <dbReference type="NCBI Taxonomy" id="34289"/>
    <lineage>
        <taxon>Eukaryota</taxon>
        <taxon>Viridiplantae</taxon>
        <taxon>Streptophyta</taxon>
        <taxon>Embryophyta</taxon>
        <taxon>Tracheophyta</taxon>
        <taxon>Spermatophyta</taxon>
        <taxon>Magnoliopsida</taxon>
        <taxon>eudicotyledons</taxon>
        <taxon>Gunneridae</taxon>
        <taxon>Pentapetalae</taxon>
        <taxon>rosids</taxon>
        <taxon>malvids</taxon>
        <taxon>Malvales</taxon>
        <taxon>Malvaceae</taxon>
        <taxon>Malvoideae</taxon>
        <taxon>Gossypium</taxon>
    </lineage>
</organism>
<comment type="caution">
    <text evidence="7">The sequence shown here is derived from an EMBL/GenBank/DDBJ whole genome shotgun (WGS) entry which is preliminary data.</text>
</comment>
<gene>
    <name evidence="7" type="ORF">Golob_013887</name>
</gene>
<evidence type="ECO:0000313" key="7">
    <source>
        <dbReference type="EMBL" id="MBA0554805.1"/>
    </source>
</evidence>
<dbReference type="SUPFAM" id="SSF55455">
    <property type="entry name" value="SRF-like"/>
    <property type="match status" value="1"/>
</dbReference>
<protein>
    <recommendedName>
        <fullName evidence="6">MADS-box domain-containing protein</fullName>
    </recommendedName>
</protein>
<evidence type="ECO:0000256" key="4">
    <source>
        <dbReference type="ARBA" id="ARBA00023163"/>
    </source>
</evidence>
<dbReference type="InterPro" id="IPR036879">
    <property type="entry name" value="TF_MADSbox_sf"/>
</dbReference>
<evidence type="ECO:0000256" key="5">
    <source>
        <dbReference type="ARBA" id="ARBA00023242"/>
    </source>
</evidence>
<comment type="subcellular location">
    <subcellularLocation>
        <location evidence="1">Nucleus</location>
    </subcellularLocation>
</comment>
<dbReference type="GO" id="GO:0005634">
    <property type="term" value="C:nucleus"/>
    <property type="evidence" value="ECO:0007669"/>
    <property type="project" value="UniProtKB-SubCell"/>
</dbReference>